<dbReference type="AlphaFoldDB" id="A0A316ANP9"/>
<dbReference type="Pfam" id="PF07715">
    <property type="entry name" value="Plug"/>
    <property type="match status" value="1"/>
</dbReference>
<keyword evidence="4 8" id="KW-0812">Transmembrane</keyword>
<feature type="compositionally biased region" description="Basic and acidic residues" evidence="10">
    <location>
        <begin position="113"/>
        <end position="124"/>
    </location>
</feature>
<keyword evidence="3 8" id="KW-1134">Transmembrane beta strand</keyword>
<dbReference type="InterPro" id="IPR012910">
    <property type="entry name" value="Plug_dom"/>
</dbReference>
<dbReference type="InterPro" id="IPR008969">
    <property type="entry name" value="CarboxyPept-like_regulatory"/>
</dbReference>
<feature type="domain" description="TonB-dependent receptor plug" evidence="12">
    <location>
        <begin position="239"/>
        <end position="354"/>
    </location>
</feature>
<feature type="domain" description="TonB-dependent receptor-like beta-barrel" evidence="11">
    <location>
        <begin position="569"/>
        <end position="903"/>
    </location>
</feature>
<evidence type="ECO:0000256" key="6">
    <source>
        <dbReference type="ARBA" id="ARBA00023136"/>
    </source>
</evidence>
<dbReference type="InterPro" id="IPR023996">
    <property type="entry name" value="TonB-dep_OMP_SusC/RagA"/>
</dbReference>
<proteinExistence type="inferred from homology"/>
<evidence type="ECO:0000256" key="4">
    <source>
        <dbReference type="ARBA" id="ARBA00022692"/>
    </source>
</evidence>
<dbReference type="InterPro" id="IPR036942">
    <property type="entry name" value="Beta-barrel_TonB_sf"/>
</dbReference>
<dbReference type="Gene3D" id="3.55.50.30">
    <property type="match status" value="1"/>
</dbReference>
<dbReference type="Gene3D" id="2.40.170.20">
    <property type="entry name" value="TonB-dependent receptor, beta-barrel domain"/>
    <property type="match status" value="1"/>
</dbReference>
<dbReference type="GO" id="GO:0009279">
    <property type="term" value="C:cell outer membrane"/>
    <property type="evidence" value="ECO:0007669"/>
    <property type="project" value="UniProtKB-SubCell"/>
</dbReference>
<dbReference type="InterPro" id="IPR039426">
    <property type="entry name" value="TonB-dep_rcpt-like"/>
</dbReference>
<evidence type="ECO:0000256" key="8">
    <source>
        <dbReference type="PROSITE-ProRule" id="PRU01360"/>
    </source>
</evidence>
<organism evidence="13 14">
    <name type="scientific">Dyadobacter jejuensis</name>
    <dbReference type="NCBI Taxonomy" id="1082580"/>
    <lineage>
        <taxon>Bacteria</taxon>
        <taxon>Pseudomonadati</taxon>
        <taxon>Bacteroidota</taxon>
        <taxon>Cytophagia</taxon>
        <taxon>Cytophagales</taxon>
        <taxon>Spirosomataceae</taxon>
        <taxon>Dyadobacter</taxon>
    </lineage>
</organism>
<dbReference type="NCBIfam" id="TIGR04057">
    <property type="entry name" value="SusC_RagA_signa"/>
    <property type="match status" value="1"/>
</dbReference>
<keyword evidence="6 8" id="KW-0472">Membrane</keyword>
<comment type="subcellular location">
    <subcellularLocation>
        <location evidence="1 8">Cell outer membrane</location>
        <topology evidence="1 8">Multi-pass membrane protein</topology>
    </subcellularLocation>
</comment>
<reference evidence="13 14" key="1">
    <citation type="submission" date="2018-03" db="EMBL/GenBank/DDBJ databases">
        <title>Genomic Encyclopedia of Archaeal and Bacterial Type Strains, Phase II (KMG-II): from individual species to whole genera.</title>
        <authorList>
            <person name="Goeker M."/>
        </authorList>
    </citation>
    <scope>NUCLEOTIDE SEQUENCE [LARGE SCALE GENOMIC DNA]</scope>
    <source>
        <strain evidence="13 14">DSM 100346</strain>
    </source>
</reference>
<dbReference type="Pfam" id="PF13715">
    <property type="entry name" value="CarbopepD_reg_2"/>
    <property type="match status" value="1"/>
</dbReference>
<dbReference type="SUPFAM" id="SSF56935">
    <property type="entry name" value="Porins"/>
    <property type="match status" value="1"/>
</dbReference>
<keyword evidence="7 8" id="KW-0998">Cell outer membrane</keyword>
<dbReference type="SUPFAM" id="SSF49464">
    <property type="entry name" value="Carboxypeptidase regulatory domain-like"/>
    <property type="match status" value="1"/>
</dbReference>
<dbReference type="InterPro" id="IPR023997">
    <property type="entry name" value="TonB-dep_OMP_SusC/RagA_CS"/>
</dbReference>
<evidence type="ECO:0000256" key="7">
    <source>
        <dbReference type="ARBA" id="ARBA00023237"/>
    </source>
</evidence>
<dbReference type="RefSeq" id="WP_109673276.1">
    <property type="nucleotide sequence ID" value="NZ_QGDT01000002.1"/>
</dbReference>
<keyword evidence="14" id="KW-1185">Reference proteome</keyword>
<comment type="similarity">
    <text evidence="8 9">Belongs to the TonB-dependent receptor family.</text>
</comment>
<evidence type="ECO:0000256" key="9">
    <source>
        <dbReference type="RuleBase" id="RU003357"/>
    </source>
</evidence>
<evidence type="ECO:0000256" key="5">
    <source>
        <dbReference type="ARBA" id="ARBA00023077"/>
    </source>
</evidence>
<protein>
    <submittedName>
        <fullName evidence="13">TonB-linked SusC/RagA family outer membrane protein</fullName>
    </submittedName>
</protein>
<dbReference type="InterPro" id="IPR000531">
    <property type="entry name" value="Beta-barrel_TonB"/>
</dbReference>
<evidence type="ECO:0000259" key="12">
    <source>
        <dbReference type="Pfam" id="PF07715"/>
    </source>
</evidence>
<gene>
    <name evidence="13" type="ORF">CLV98_102218</name>
</gene>
<evidence type="ECO:0000256" key="2">
    <source>
        <dbReference type="ARBA" id="ARBA00022448"/>
    </source>
</evidence>
<evidence type="ECO:0000256" key="10">
    <source>
        <dbReference type="SAM" id="MobiDB-lite"/>
    </source>
</evidence>
<dbReference type="EMBL" id="QGDT01000002">
    <property type="protein sequence ID" value="PWJ59385.1"/>
    <property type="molecule type" value="Genomic_DNA"/>
</dbReference>
<dbReference type="Gene3D" id="2.170.130.10">
    <property type="entry name" value="TonB-dependent receptor, plug domain"/>
    <property type="match status" value="1"/>
</dbReference>
<accession>A0A316ANP9</accession>
<name>A0A316ANP9_9BACT</name>
<keyword evidence="5 9" id="KW-0798">TonB box</keyword>
<dbReference type="PROSITE" id="PS52016">
    <property type="entry name" value="TONB_DEPENDENT_REC_3"/>
    <property type="match status" value="1"/>
</dbReference>
<evidence type="ECO:0000259" key="11">
    <source>
        <dbReference type="Pfam" id="PF00593"/>
    </source>
</evidence>
<evidence type="ECO:0000313" key="13">
    <source>
        <dbReference type="EMBL" id="PWJ59385.1"/>
    </source>
</evidence>
<dbReference type="Proteomes" id="UP000245880">
    <property type="component" value="Unassembled WGS sequence"/>
</dbReference>
<comment type="caution">
    <text evidence="13">The sequence shown here is derived from an EMBL/GenBank/DDBJ whole genome shotgun (WGS) entry which is preliminary data.</text>
</comment>
<evidence type="ECO:0000313" key="14">
    <source>
        <dbReference type="Proteomes" id="UP000245880"/>
    </source>
</evidence>
<dbReference type="InterPro" id="IPR037066">
    <property type="entry name" value="Plug_dom_sf"/>
</dbReference>
<keyword evidence="2 8" id="KW-0813">Transport</keyword>
<evidence type="ECO:0000256" key="1">
    <source>
        <dbReference type="ARBA" id="ARBA00004571"/>
    </source>
</evidence>
<dbReference type="NCBIfam" id="TIGR04056">
    <property type="entry name" value="OMP_RagA_SusC"/>
    <property type="match status" value="1"/>
</dbReference>
<evidence type="ECO:0000256" key="3">
    <source>
        <dbReference type="ARBA" id="ARBA00022452"/>
    </source>
</evidence>
<dbReference type="Gene3D" id="2.60.40.1120">
    <property type="entry name" value="Carboxypeptidase-like, regulatory domain"/>
    <property type="match status" value="1"/>
</dbReference>
<feature type="region of interest" description="Disordered" evidence="10">
    <location>
        <begin position="113"/>
        <end position="132"/>
    </location>
</feature>
<dbReference type="FunFam" id="2.170.130.10:FF:000008">
    <property type="entry name" value="SusC/RagA family TonB-linked outer membrane protein"/>
    <property type="match status" value="1"/>
</dbReference>
<dbReference type="OrthoDB" id="9768177at2"/>
<dbReference type="Pfam" id="PF00593">
    <property type="entry name" value="TonB_dep_Rec_b-barrel"/>
    <property type="match status" value="1"/>
</dbReference>
<sequence>MNIKLSARQSALIGMVLLMQQAPPITAQDMAFASRVTSHIRSEEQDLKLKNVLLDLQRHYGVEIIFEDRLVGSVDVTSKQLNYTWTIEKNLDLLLKKHGLFFKKTRANTFVITDKKNQEGERPRSSTSTQSVLQPVSSVPLIVDRSIQGLVKDESGMGLPGVSVVIKGTQRGTSTGADGSFQLDIPESLGNNAVLVLSFVGYKSKEVTVGSRTSLELNLEQDTNALDEIVVVGYGTARKSDLTGAVSTVKGETLQERPAASLNQALAGRMTGVNVSVNSGRPGGRANIRIRGNTSVSVANNPLYVIDGVILNATGLSNGSTPIDYINPNDIASIEVLKDASATAIYGARGANGVILVTTKRGSSRGGQINYDADVSVGVLAKKLELLNSKEFLEVEEIAYSNAAKYDPVGWAGGKYTDPKTKRTNPLLFDANGQPLYDTDWQKEATQKAITQNHQLSFSGGNEKDSYGVYLGYRNENGIIRESWLKRYSGRFVFDSQIKKWLKVGGSMGYNDQNESQIDPLGGGGIIAMRQVLEALPIIPVKYPDGRWGGNEDYPGMEGGGNPVNIVNERLFYLKTQTLLGNIYSNISFGKDLQLRTSVGTNIINQRNDYYGGRTLNYISRNQGGDAYVRNDRYNSWQFENYLTYNKKLGTDHSINALLGFSWQHVDQFYAQARSQNFQDDYFGYNNLGAGATAVAPTSGASAYGLNSYFGRFNYSLKDKYLITFTGRADGSSKFGSANRFAFFPSAALAWKLSEEDFIKEIPAISNLKLRTSYGVTGNSEITAYQALAGMGNYSVIFNGSRAIGIGIDRLANPDLRWEKTHQIDAGFELGLFQNRLSVEFDVYRKLTTDMLLSAPVPMSSGFTQVSQNVGSMENKGVEIGLNTVNINQGDFAWNTTFNLSINKNKVKALTGGADIFIGSTVVREGEPVGSFFGFVHEGTWGTDEESVAAQYLKKPGDIKYKDVNEDGVINDNDRVVIGKGIPDGFGTFLNTFKYRNFDFTVDLQFMYGNDVLYRSKHSAEDRQGIANSFRSVLNAWTPENQNTNIAQLRPVSAGYNTNNDTDRVREASFLRGRNLLLAYTFSPDIVERLKLNRLRMYASVQNFFVSTKYEGYDPEVSTSGSAFDQGVALYDYPKPRVFMFGINIGL</sequence>